<gene>
    <name evidence="4" type="ORF">NQZ67_02690</name>
</gene>
<reference evidence="4" key="1">
    <citation type="submission" date="2022-08" db="EMBL/GenBank/DDBJ databases">
        <title>The genomic sequence of strain Paenibacillus sp. SCIV0701.</title>
        <authorList>
            <person name="Zhao H."/>
        </authorList>
    </citation>
    <scope>NUCLEOTIDE SEQUENCE</scope>
    <source>
        <strain evidence="4">SCIV0701</strain>
    </source>
</reference>
<feature type="active site" description="Tele-phosphohistidine intermediate" evidence="2">
    <location>
        <position position="10"/>
    </location>
</feature>
<dbReference type="CDD" id="cd07040">
    <property type="entry name" value="HP"/>
    <property type="match status" value="1"/>
</dbReference>
<dbReference type="InterPro" id="IPR013078">
    <property type="entry name" value="His_Pase_superF_clade-1"/>
</dbReference>
<feature type="active site" description="Proton donor/acceptor" evidence="2">
    <location>
        <position position="79"/>
    </location>
</feature>
<proteinExistence type="predicted"/>
<evidence type="ECO:0000313" key="5">
    <source>
        <dbReference type="Proteomes" id="UP001141950"/>
    </source>
</evidence>
<dbReference type="RefSeq" id="WP_257442504.1">
    <property type="nucleotide sequence ID" value="NZ_JANIPJ010000002.1"/>
</dbReference>
<organism evidence="4 5">
    <name type="scientific">Paenibacillus soyae</name>
    <dbReference type="NCBI Taxonomy" id="2969249"/>
    <lineage>
        <taxon>Bacteria</taxon>
        <taxon>Bacillati</taxon>
        <taxon>Bacillota</taxon>
        <taxon>Bacilli</taxon>
        <taxon>Bacillales</taxon>
        <taxon>Paenibacillaceae</taxon>
        <taxon>Paenibacillus</taxon>
    </lineage>
</organism>
<dbReference type="GO" id="GO:0004331">
    <property type="term" value="F:fructose-2,6-bisphosphate 2-phosphatase activity"/>
    <property type="evidence" value="ECO:0007669"/>
    <property type="project" value="TreeGrafter"/>
</dbReference>
<dbReference type="EMBL" id="JANIPJ010000002">
    <property type="protein sequence ID" value="MCR2802778.1"/>
    <property type="molecule type" value="Genomic_DNA"/>
</dbReference>
<sequence length="189" mass="21757">MHTTIYMVRHAESPYALGEEKTRGLSREGAQEAKKAADLLEGVEIHAVCSSSYARARETVQELAERRELPIMEYDELVERSILGLEVQAPWEDIVAAIKRSFEDEEYALPGGESTRAAQQRAIPLFERLLEQYAGRSIAIGTHGNIMTIIMNYYDSRFGYDFWQSTSKPDIYRMVFDNRRLTSVERIWK</sequence>
<dbReference type="Gene3D" id="3.40.50.1240">
    <property type="entry name" value="Phosphoglycerate mutase-like"/>
    <property type="match status" value="1"/>
</dbReference>
<dbReference type="SUPFAM" id="SSF53254">
    <property type="entry name" value="Phosphoglycerate mutase-like"/>
    <property type="match status" value="1"/>
</dbReference>
<comment type="caution">
    <text evidence="4">The sequence shown here is derived from an EMBL/GenBank/DDBJ whole genome shotgun (WGS) entry which is preliminary data.</text>
</comment>
<dbReference type="InterPro" id="IPR051695">
    <property type="entry name" value="Phosphoglycerate_Mutase"/>
</dbReference>
<feature type="binding site" evidence="3">
    <location>
        <position position="55"/>
    </location>
    <ligand>
        <name>substrate</name>
    </ligand>
</feature>
<keyword evidence="5" id="KW-1185">Reference proteome</keyword>
<dbReference type="PANTHER" id="PTHR46517:SF1">
    <property type="entry name" value="FRUCTOSE-2,6-BISPHOSPHATASE TIGAR"/>
    <property type="match status" value="1"/>
</dbReference>
<dbReference type="Pfam" id="PF00300">
    <property type="entry name" value="His_Phos_1"/>
    <property type="match status" value="1"/>
</dbReference>
<dbReference type="GO" id="GO:0045820">
    <property type="term" value="P:negative regulation of glycolytic process"/>
    <property type="evidence" value="ECO:0007669"/>
    <property type="project" value="TreeGrafter"/>
</dbReference>
<dbReference type="SMART" id="SM00855">
    <property type="entry name" value="PGAM"/>
    <property type="match status" value="1"/>
</dbReference>
<dbReference type="GO" id="GO:0043456">
    <property type="term" value="P:regulation of pentose-phosphate shunt"/>
    <property type="evidence" value="ECO:0007669"/>
    <property type="project" value="TreeGrafter"/>
</dbReference>
<keyword evidence="1" id="KW-0378">Hydrolase</keyword>
<dbReference type="GO" id="GO:0005829">
    <property type="term" value="C:cytosol"/>
    <property type="evidence" value="ECO:0007669"/>
    <property type="project" value="TreeGrafter"/>
</dbReference>
<evidence type="ECO:0000256" key="1">
    <source>
        <dbReference type="ARBA" id="ARBA00022801"/>
    </source>
</evidence>
<dbReference type="InterPro" id="IPR029033">
    <property type="entry name" value="His_PPase_superfam"/>
</dbReference>
<dbReference type="AlphaFoldDB" id="A0A9X2S8T0"/>
<evidence type="ECO:0000256" key="2">
    <source>
        <dbReference type="PIRSR" id="PIRSR613078-1"/>
    </source>
</evidence>
<dbReference type="PANTHER" id="PTHR46517">
    <property type="entry name" value="FRUCTOSE-2,6-BISPHOSPHATASE TIGAR"/>
    <property type="match status" value="1"/>
</dbReference>
<name>A0A9X2S8T0_9BACL</name>
<accession>A0A9X2S8T0</accession>
<dbReference type="Proteomes" id="UP001141950">
    <property type="component" value="Unassembled WGS sequence"/>
</dbReference>
<protein>
    <submittedName>
        <fullName evidence="4">Histidine phosphatase family protein</fullName>
    </submittedName>
</protein>
<evidence type="ECO:0000313" key="4">
    <source>
        <dbReference type="EMBL" id="MCR2802778.1"/>
    </source>
</evidence>
<evidence type="ECO:0000256" key="3">
    <source>
        <dbReference type="PIRSR" id="PIRSR613078-2"/>
    </source>
</evidence>